<dbReference type="FunFam" id="2.170.130.10:FF:000010">
    <property type="entry name" value="Ferripyoverdine receptor"/>
    <property type="match status" value="1"/>
</dbReference>
<evidence type="ECO:0000256" key="9">
    <source>
        <dbReference type="ARBA" id="ARBA00023065"/>
    </source>
</evidence>
<comment type="subcellular location">
    <subcellularLocation>
        <location evidence="1 14">Cell outer membrane</location>
        <topology evidence="1 14">Multi-pass membrane protein</topology>
    </subcellularLocation>
</comment>
<dbReference type="NCBIfam" id="TIGR01783">
    <property type="entry name" value="TonB-siderophor"/>
    <property type="match status" value="1"/>
</dbReference>
<keyword evidence="5" id="KW-0410">Iron transport</keyword>
<dbReference type="Proteomes" id="UP000461670">
    <property type="component" value="Unassembled WGS sequence"/>
</dbReference>
<dbReference type="SUPFAM" id="SSF56935">
    <property type="entry name" value="Porins"/>
    <property type="match status" value="1"/>
</dbReference>
<dbReference type="Gene3D" id="2.40.170.20">
    <property type="entry name" value="TonB-dependent receptor, beta-barrel domain"/>
    <property type="match status" value="1"/>
</dbReference>
<dbReference type="Pfam" id="PF07660">
    <property type="entry name" value="STN"/>
    <property type="match status" value="1"/>
</dbReference>
<protein>
    <submittedName>
        <fullName evidence="19">Ferric-pseudobactin 358 receptor</fullName>
    </submittedName>
</protein>
<feature type="domain" description="Secretin/TonB short N-terminal" evidence="18">
    <location>
        <begin position="69"/>
        <end position="120"/>
    </location>
</feature>
<dbReference type="InterPro" id="IPR036942">
    <property type="entry name" value="Beta-barrel_TonB_sf"/>
</dbReference>
<keyword evidence="10 16" id="KW-0798">TonB box</keyword>
<evidence type="ECO:0000256" key="14">
    <source>
        <dbReference type="PROSITE-ProRule" id="PRU01360"/>
    </source>
</evidence>
<evidence type="ECO:0000256" key="6">
    <source>
        <dbReference type="ARBA" id="ARBA00022692"/>
    </source>
</evidence>
<reference evidence="20" key="1">
    <citation type="journal article" date="2020" name="MBio">
        <title>Horizontal gene transfer to a defensive symbiont with a reduced genome amongst a multipartite beetle microbiome.</title>
        <authorList>
            <person name="Waterworth S.C."/>
            <person name="Florez L.V."/>
            <person name="Rees E.R."/>
            <person name="Hertweck C."/>
            <person name="Kaltenpoth M."/>
            <person name="Kwan J.C."/>
        </authorList>
    </citation>
    <scope>NUCLEOTIDE SEQUENCE [LARGE SCALE GENOMIC DNA]</scope>
</reference>
<evidence type="ECO:0000313" key="19">
    <source>
        <dbReference type="EMBL" id="KAF1022400.1"/>
    </source>
</evidence>
<evidence type="ECO:0000259" key="18">
    <source>
        <dbReference type="SMART" id="SM00965"/>
    </source>
</evidence>
<dbReference type="GO" id="GO:0009279">
    <property type="term" value="C:cell outer membrane"/>
    <property type="evidence" value="ECO:0007669"/>
    <property type="project" value="UniProtKB-SubCell"/>
</dbReference>
<evidence type="ECO:0000256" key="16">
    <source>
        <dbReference type="RuleBase" id="RU003357"/>
    </source>
</evidence>
<dbReference type="InterPro" id="IPR039426">
    <property type="entry name" value="TonB-dep_rcpt-like"/>
</dbReference>
<keyword evidence="7 17" id="KW-0732">Signal</keyword>
<keyword evidence="6 14" id="KW-0812">Transmembrane</keyword>
<feature type="short sequence motif" description="TonB C-terminal box" evidence="15">
    <location>
        <begin position="812"/>
        <end position="829"/>
    </location>
</feature>
<evidence type="ECO:0000256" key="4">
    <source>
        <dbReference type="ARBA" id="ARBA00022452"/>
    </source>
</evidence>
<gene>
    <name evidence="19" type="primary">pupA</name>
    <name evidence="19" type="ORF">GAK30_01184</name>
</gene>
<feature type="chain" id="PRO_5031327342" evidence="17">
    <location>
        <begin position="39"/>
        <end position="829"/>
    </location>
</feature>
<evidence type="ECO:0000313" key="20">
    <source>
        <dbReference type="Proteomes" id="UP000461670"/>
    </source>
</evidence>
<keyword evidence="4 14" id="KW-1134">Transmembrane beta strand</keyword>
<evidence type="ECO:0000256" key="10">
    <source>
        <dbReference type="ARBA" id="ARBA00023077"/>
    </source>
</evidence>
<dbReference type="PANTHER" id="PTHR32552:SF74">
    <property type="entry name" value="HYDROXAMATE SIDEROPHORE RECEPTOR FHUE"/>
    <property type="match status" value="1"/>
</dbReference>
<evidence type="ECO:0000256" key="15">
    <source>
        <dbReference type="PROSITE-ProRule" id="PRU10144"/>
    </source>
</evidence>
<dbReference type="PROSITE" id="PS01156">
    <property type="entry name" value="TONB_DEPENDENT_REC_2"/>
    <property type="match status" value="1"/>
</dbReference>
<keyword evidence="13 14" id="KW-0998">Cell outer membrane</keyword>
<dbReference type="InterPro" id="IPR037066">
    <property type="entry name" value="Plug_dom_sf"/>
</dbReference>
<dbReference type="GO" id="GO:0015344">
    <property type="term" value="F:siderophore uptake transmembrane transporter activity"/>
    <property type="evidence" value="ECO:0007669"/>
    <property type="project" value="TreeGrafter"/>
</dbReference>
<dbReference type="InterPro" id="IPR010917">
    <property type="entry name" value="TonB_rcpt_CS"/>
</dbReference>
<dbReference type="Pfam" id="PF00593">
    <property type="entry name" value="TonB_dep_Rec_b-barrel"/>
    <property type="match status" value="1"/>
</dbReference>
<dbReference type="InterPro" id="IPR000531">
    <property type="entry name" value="Beta-barrel_TonB"/>
</dbReference>
<keyword evidence="11 14" id="KW-0472">Membrane</keyword>
<dbReference type="AlphaFoldDB" id="A0A7V8FQD2"/>
<evidence type="ECO:0000256" key="5">
    <source>
        <dbReference type="ARBA" id="ARBA00022496"/>
    </source>
</evidence>
<evidence type="ECO:0000256" key="13">
    <source>
        <dbReference type="ARBA" id="ARBA00023237"/>
    </source>
</evidence>
<dbReference type="InterPro" id="IPR010105">
    <property type="entry name" value="TonB_sidphr_rcpt"/>
</dbReference>
<evidence type="ECO:0000256" key="2">
    <source>
        <dbReference type="ARBA" id="ARBA00009810"/>
    </source>
</evidence>
<evidence type="ECO:0000256" key="7">
    <source>
        <dbReference type="ARBA" id="ARBA00022729"/>
    </source>
</evidence>
<evidence type="ECO:0000256" key="3">
    <source>
        <dbReference type="ARBA" id="ARBA00022448"/>
    </source>
</evidence>
<sequence>MRDLQPLRGWRQLRPLVHAACLALCATAPLSLPLQAHAQSAGAATARDYDVAAGALDAALRALAIQAGVPLTFTPEQTAGRRSPGLRGRYTPDAAFAALLAGTDLQAVRQPNGGWALRTVPQAGRAEGSTLAAVTVTAQAERGGASEGTASYVSAAPLSTATPLGLTLKETPQSVSVITQQRMEDQALTSIQQPLAQVPGVTTNTLGTELAGASARGYSFSNYQLDGVNTFVEVLGGGSVPAQTLADMAIYDRVEVLRGASGLVTGSGDPSGTINLVRKKPTAEFQGSVEAGVGSWGEKRGVLDLSGPLNEARSLRGRLIAVGRDGDSYIDNYGRKKGLLYGVLEADLTASTRLTAGLEHEQTKVKGQGSYLGFPLWFDDGTRTDLPRSFSGASRDNRLELKTTRVFAALDQQLSGNWKLKLSADHWRSTQQEDRVTWLPGYTDRNGDGRSLNAVRRDSDTEQTSLDVNLRGPFTLLGREHELVLGAAYEHYKYHLDQRDDTSGLSGTAANLFAWNRTGAGSYGPITLTSDSPMRQSSLYAATRLQLSDKLKLIAGARVFKHDYNWQDRWDGGHYEAPTSESGIFTPYGGLVYDINRIHTAYASYAAIYRPQAARDRDGAVLDPVKGANYEIGLKSGWLDGQLNTAVALYQIRQDNLAESDPGYTVPGNPDQAASRAVKGAKTQGLDAEISGAIRPGWNISASWAYSQTQDANGKRITTSFPRHLIKLWTTYRLPADWSRLTVGGGLNWQSKTYSSVNAWQIDRDVAWEQKAYTVANLMARYEFSPQLSASLNVNNVFDKKYINSASDWWNSGNYGAPRNVALSMKYRF</sequence>
<dbReference type="GO" id="GO:0015891">
    <property type="term" value="P:siderophore transport"/>
    <property type="evidence" value="ECO:0007669"/>
    <property type="project" value="InterPro"/>
</dbReference>
<keyword evidence="9" id="KW-0406">Ion transport</keyword>
<dbReference type="PANTHER" id="PTHR32552">
    <property type="entry name" value="FERRICHROME IRON RECEPTOR-RELATED"/>
    <property type="match status" value="1"/>
</dbReference>
<keyword evidence="8" id="KW-0408">Iron</keyword>
<comment type="similarity">
    <text evidence="2 14 16">Belongs to the TonB-dependent receptor family.</text>
</comment>
<name>A0A7V8FQD2_9BURK</name>
<evidence type="ECO:0000256" key="11">
    <source>
        <dbReference type="ARBA" id="ARBA00023136"/>
    </source>
</evidence>
<dbReference type="EMBL" id="WNDQ01000012">
    <property type="protein sequence ID" value="KAF1022400.1"/>
    <property type="molecule type" value="Genomic_DNA"/>
</dbReference>
<accession>A0A7V8FQD2</accession>
<dbReference type="InterPro" id="IPR011662">
    <property type="entry name" value="Secretin/TonB_short_N"/>
</dbReference>
<dbReference type="InterPro" id="IPR012910">
    <property type="entry name" value="Plug_dom"/>
</dbReference>
<dbReference type="PROSITE" id="PS52016">
    <property type="entry name" value="TONB_DEPENDENT_REC_3"/>
    <property type="match status" value="1"/>
</dbReference>
<organism evidence="19 20">
    <name type="scientific">Paracidovorax wautersii</name>
    <dbReference type="NCBI Taxonomy" id="1177982"/>
    <lineage>
        <taxon>Bacteria</taxon>
        <taxon>Pseudomonadati</taxon>
        <taxon>Pseudomonadota</taxon>
        <taxon>Betaproteobacteria</taxon>
        <taxon>Burkholderiales</taxon>
        <taxon>Comamonadaceae</taxon>
        <taxon>Paracidovorax</taxon>
    </lineage>
</organism>
<dbReference type="Pfam" id="PF07715">
    <property type="entry name" value="Plug"/>
    <property type="match status" value="1"/>
</dbReference>
<evidence type="ECO:0000256" key="17">
    <source>
        <dbReference type="SAM" id="SignalP"/>
    </source>
</evidence>
<comment type="caution">
    <text evidence="19">The sequence shown here is derived from an EMBL/GenBank/DDBJ whole genome shotgun (WGS) entry which is preliminary data.</text>
</comment>
<evidence type="ECO:0000256" key="8">
    <source>
        <dbReference type="ARBA" id="ARBA00023004"/>
    </source>
</evidence>
<dbReference type="CDD" id="cd01347">
    <property type="entry name" value="ligand_gated_channel"/>
    <property type="match status" value="1"/>
</dbReference>
<proteinExistence type="inferred from homology"/>
<keyword evidence="12 19" id="KW-0675">Receptor</keyword>
<evidence type="ECO:0000256" key="1">
    <source>
        <dbReference type="ARBA" id="ARBA00004571"/>
    </source>
</evidence>
<dbReference type="GO" id="GO:0038023">
    <property type="term" value="F:signaling receptor activity"/>
    <property type="evidence" value="ECO:0007669"/>
    <property type="project" value="InterPro"/>
</dbReference>
<dbReference type="SMART" id="SM00965">
    <property type="entry name" value="STN"/>
    <property type="match status" value="1"/>
</dbReference>
<dbReference type="Gene3D" id="2.170.130.10">
    <property type="entry name" value="TonB-dependent receptor, plug domain"/>
    <property type="match status" value="1"/>
</dbReference>
<feature type="signal peptide" evidence="17">
    <location>
        <begin position="1"/>
        <end position="38"/>
    </location>
</feature>
<dbReference type="Gene3D" id="3.55.50.30">
    <property type="match status" value="1"/>
</dbReference>
<evidence type="ECO:0000256" key="12">
    <source>
        <dbReference type="ARBA" id="ARBA00023170"/>
    </source>
</evidence>
<keyword evidence="3 14" id="KW-0813">Transport</keyword>